<dbReference type="EMBL" id="CAJVQC010117092">
    <property type="protein sequence ID" value="CAG8837252.1"/>
    <property type="molecule type" value="Genomic_DNA"/>
</dbReference>
<evidence type="ECO:0000313" key="1">
    <source>
        <dbReference type="EMBL" id="CAG8837252.1"/>
    </source>
</evidence>
<comment type="caution">
    <text evidence="1">The sequence shown here is derived from an EMBL/GenBank/DDBJ whole genome shotgun (WGS) entry which is preliminary data.</text>
</comment>
<gene>
    <name evidence="1" type="ORF">RPERSI_LOCUS30235</name>
</gene>
<name>A0ACA9SEI8_9GLOM</name>
<accession>A0ACA9SEI8</accession>
<keyword evidence="2" id="KW-1185">Reference proteome</keyword>
<organism evidence="1 2">
    <name type="scientific">Racocetra persica</name>
    <dbReference type="NCBI Taxonomy" id="160502"/>
    <lineage>
        <taxon>Eukaryota</taxon>
        <taxon>Fungi</taxon>
        <taxon>Fungi incertae sedis</taxon>
        <taxon>Mucoromycota</taxon>
        <taxon>Glomeromycotina</taxon>
        <taxon>Glomeromycetes</taxon>
        <taxon>Diversisporales</taxon>
        <taxon>Gigasporaceae</taxon>
        <taxon>Racocetra</taxon>
    </lineage>
</organism>
<dbReference type="Proteomes" id="UP000789920">
    <property type="component" value="Unassembled WGS sequence"/>
</dbReference>
<feature type="non-terminal residue" evidence="1">
    <location>
        <position position="1"/>
    </location>
</feature>
<sequence>QVRVLAEEIRERISRQAEEAKKEVVYNEPLPFFAEKRKYQPPKTSDQRLNTQRAEIFPNLPRTNQEPTEAQSRYHTTVEDESEAAEVIDESENENNDQESNQELTPELNHGDNSNENNHQEPNNNDDNENGENTEPNGTPNGGSNENNEEDLGERENQK</sequence>
<proteinExistence type="predicted"/>
<reference evidence="1" key="1">
    <citation type="submission" date="2021-06" db="EMBL/GenBank/DDBJ databases">
        <authorList>
            <person name="Kallberg Y."/>
            <person name="Tangrot J."/>
            <person name="Rosling A."/>
        </authorList>
    </citation>
    <scope>NUCLEOTIDE SEQUENCE</scope>
    <source>
        <strain evidence="1">MA461A</strain>
    </source>
</reference>
<protein>
    <submittedName>
        <fullName evidence="1">31872_t:CDS:1</fullName>
    </submittedName>
</protein>
<evidence type="ECO:0000313" key="2">
    <source>
        <dbReference type="Proteomes" id="UP000789920"/>
    </source>
</evidence>